<name>F9W9E7_TRYCI</name>
<keyword evidence="3" id="KW-1185">Reference proteome</keyword>
<accession>F9W9E7</accession>
<evidence type="ECO:0000313" key="3">
    <source>
        <dbReference type="Proteomes" id="UP000000702"/>
    </source>
</evidence>
<protein>
    <submittedName>
        <fullName evidence="2">WGS project CAEQ00000000 data, annotated contig 1854</fullName>
    </submittedName>
</protein>
<dbReference type="VEuPathDB" id="TriTrypDB:TcIL3000_0_45380"/>
<feature type="compositionally biased region" description="Polar residues" evidence="1">
    <location>
        <begin position="890"/>
        <end position="901"/>
    </location>
</feature>
<gene>
    <name evidence="2" type="ORF">TCIL3000_0_45380</name>
</gene>
<evidence type="ECO:0000313" key="2">
    <source>
        <dbReference type="EMBL" id="CCD13847.1"/>
    </source>
</evidence>
<feature type="compositionally biased region" description="Basic residues" evidence="1">
    <location>
        <begin position="903"/>
        <end position="913"/>
    </location>
</feature>
<reference evidence="2 3" key="2">
    <citation type="journal article" date="2012" name="Proc. Natl. Acad. Sci. U.S.A.">
        <title>Antigenic diversity is generated by distinct evolutionary mechanisms in African trypanosome species.</title>
        <authorList>
            <person name="Jackson A.P."/>
            <person name="Berry A."/>
            <person name="Aslett M."/>
            <person name="Allison H.C."/>
            <person name="Burton P."/>
            <person name="Vavrova-Anderson J."/>
            <person name="Brown R."/>
            <person name="Browne H."/>
            <person name="Corton N."/>
            <person name="Hauser H."/>
            <person name="Gamble J."/>
            <person name="Gilderthorp R."/>
            <person name="Marcello L."/>
            <person name="McQuillan J."/>
            <person name="Otto T.D."/>
            <person name="Quail M.A."/>
            <person name="Sanders M.J."/>
            <person name="van Tonder A."/>
            <person name="Ginger M.L."/>
            <person name="Field M.C."/>
            <person name="Barry J.D."/>
            <person name="Hertz-Fowler C."/>
            <person name="Berriman M."/>
        </authorList>
    </citation>
    <scope>NUCLEOTIDE SEQUENCE [LARGE SCALE GENOMIC DNA]</scope>
    <source>
        <strain evidence="2 3">IL3000</strain>
    </source>
</reference>
<dbReference type="Proteomes" id="UP000000702">
    <property type="component" value="Unassembled WGS sequence"/>
</dbReference>
<sequence length="945" mass="102517">MGCACVSPRVPRFKNFVVAVYPDDDNCDTPVRDAVERLENYMASNPERIPRVCRKISKLIALDEKRKQPHRVLVGLKLLRQLIESSDSVGGFVPHSIEISARLLQRRRNLEIRVAAADLLTMLAFRVVGHQDGEHSRHLLSHSKDRFLQPLMQMCMEKFSEVNKCESNPTETGEGCRRSGESGGVIMVMNAEQCHHAGIVALGNIAFCLRGALANSVEGMETALLLNLLCAVRDSGAALHGEVYGESGVLEASESGVVHVDHGASTELATKITAYMAPFRSVSLPACTRESTTVRIAAAVWGIGSIAACIPTAGTHAFLQNVQDFITVHHAWSPPLIPCLVFRSVACAMERRPQRLGFCVCEKLSNWGKEIEAALCLKNRRLERNADVLTGVLHALIACVDEVRMCGRRPQALATGWPADVTRQSSMRIIELHLKLLLSLMRRAYMCQNAPQLHLIILKLLCYVQETPSSSQEPHATAALQTLVEAAPYVRAVPLADRGDPSVASIMGPFLSDCGRPRAYAAQALAGLLCGVPPGERRNISGNDSVDAFPERDEVTHTLLLTDMRDVAVAKEWVLSVINESANKTCNITQLCIIEVGRVVAALLQGCGKGELFFTLFIVDKLQSSALEHDKNDEVGVAWAHLSLVTLINCAQFCQNPQLRTYAFDLLDQRSHSGQLSKWFHPNPEGETICLLKPVNHDKEGLGRKCLQRLHTEPAVTIRIDMDKVTSIIAEGATEEVISAVDLPPRNKEGKGAEELAQLLRVAIAKISSATSSGNGTASGLQSRPPTAKQIANAAELERAEGILPLGVLDANQPRTKDHKMTCEGDVVPLMATGRGGLGPTAFMAADEMVQQALFIQPTRERIAELCAKHGVGRMTSLVCLGSDAVSSPRFPSSEATQPGTAKQHHKSSKHAVGRSSYAKNGRIGCDDRASFSSVSVVDDCPVAV</sequence>
<feature type="region of interest" description="Disordered" evidence="1">
    <location>
        <begin position="889"/>
        <end position="916"/>
    </location>
</feature>
<evidence type="ECO:0000256" key="1">
    <source>
        <dbReference type="SAM" id="MobiDB-lite"/>
    </source>
</evidence>
<proteinExistence type="predicted"/>
<reference evidence="3" key="1">
    <citation type="submission" date="2011-07" db="EMBL/GenBank/DDBJ databases">
        <title>Divergent evolution of antigenic variation in African trypanosomes.</title>
        <authorList>
            <person name="Jackson A.P."/>
            <person name="Berry A."/>
            <person name="Allison H.C."/>
            <person name="Burton P."/>
            <person name="Anderson J."/>
            <person name="Aslett M."/>
            <person name="Brown R."/>
            <person name="Corton N."/>
            <person name="Harris D."/>
            <person name="Hauser H."/>
            <person name="Gamble J."/>
            <person name="Gilderthorp R."/>
            <person name="McQuillan J."/>
            <person name="Quail M.A."/>
            <person name="Sanders M."/>
            <person name="Van Tonder A."/>
            <person name="Ginger M.L."/>
            <person name="Donelson J.E."/>
            <person name="Field M.C."/>
            <person name="Barry J.D."/>
            <person name="Berriman M."/>
            <person name="Hertz-Fowler C."/>
        </authorList>
    </citation>
    <scope>NUCLEOTIDE SEQUENCE [LARGE SCALE GENOMIC DNA]</scope>
    <source>
        <strain evidence="3">IL3000</strain>
    </source>
</reference>
<dbReference type="EMBL" id="CAEQ01001302">
    <property type="protein sequence ID" value="CCD13847.1"/>
    <property type="molecule type" value="Genomic_DNA"/>
</dbReference>
<dbReference type="OMA" id="RYHIGAA"/>
<dbReference type="AlphaFoldDB" id="F9W9E7"/>
<comment type="caution">
    <text evidence="2">The sequence shown here is derived from an EMBL/GenBank/DDBJ whole genome shotgun (WGS) entry which is preliminary data.</text>
</comment>
<organism evidence="2 3">
    <name type="scientific">Trypanosoma congolense (strain IL3000)</name>
    <dbReference type="NCBI Taxonomy" id="1068625"/>
    <lineage>
        <taxon>Eukaryota</taxon>
        <taxon>Discoba</taxon>
        <taxon>Euglenozoa</taxon>
        <taxon>Kinetoplastea</taxon>
        <taxon>Metakinetoplastina</taxon>
        <taxon>Trypanosomatida</taxon>
        <taxon>Trypanosomatidae</taxon>
        <taxon>Trypanosoma</taxon>
        <taxon>Nannomonas</taxon>
    </lineage>
</organism>